<evidence type="ECO:0000313" key="4">
    <source>
        <dbReference type="Proteomes" id="UP001152797"/>
    </source>
</evidence>
<dbReference type="EMBL" id="CAMXCT030006680">
    <property type="protein sequence ID" value="CAL4805494.1"/>
    <property type="molecule type" value="Genomic_DNA"/>
</dbReference>
<evidence type="ECO:0000313" key="2">
    <source>
        <dbReference type="EMBL" id="CAI4018182.1"/>
    </source>
</evidence>
<feature type="region of interest" description="Disordered" evidence="1">
    <location>
        <begin position="1"/>
        <end position="42"/>
    </location>
</feature>
<evidence type="ECO:0000256" key="1">
    <source>
        <dbReference type="SAM" id="MobiDB-lite"/>
    </source>
</evidence>
<protein>
    <submittedName>
        <fullName evidence="3">RRM domain-containing protein</fullName>
    </submittedName>
</protein>
<gene>
    <name evidence="2" type="ORF">C1SCF055_LOCUS42774</name>
</gene>
<evidence type="ECO:0000313" key="3">
    <source>
        <dbReference type="EMBL" id="CAL4805494.1"/>
    </source>
</evidence>
<proteinExistence type="predicted"/>
<reference evidence="2" key="1">
    <citation type="submission" date="2022-10" db="EMBL/GenBank/DDBJ databases">
        <authorList>
            <person name="Chen Y."/>
            <person name="Dougan E. K."/>
            <person name="Chan C."/>
            <person name="Rhodes N."/>
            <person name="Thang M."/>
        </authorList>
    </citation>
    <scope>NUCLEOTIDE SEQUENCE</scope>
</reference>
<dbReference type="Proteomes" id="UP001152797">
    <property type="component" value="Unassembled WGS sequence"/>
</dbReference>
<dbReference type="EMBL" id="CAMXCT010006680">
    <property type="protein sequence ID" value="CAI4018182.1"/>
    <property type="molecule type" value="Genomic_DNA"/>
</dbReference>
<accession>A0A9P1GNS1</accession>
<dbReference type="EMBL" id="CAMXCT020006680">
    <property type="protein sequence ID" value="CAL1171557.1"/>
    <property type="molecule type" value="Genomic_DNA"/>
</dbReference>
<reference evidence="3 4" key="2">
    <citation type="submission" date="2024-05" db="EMBL/GenBank/DDBJ databases">
        <authorList>
            <person name="Chen Y."/>
            <person name="Shah S."/>
            <person name="Dougan E. K."/>
            <person name="Thang M."/>
            <person name="Chan C."/>
        </authorList>
    </citation>
    <scope>NUCLEOTIDE SEQUENCE [LARGE SCALE GENOMIC DNA]</scope>
</reference>
<name>A0A9P1GNS1_9DINO</name>
<sequence>MSNLPKRRFQRGTESTQMKSDSAKDTAREEALARRGSARGRGVRGVRVPQAELWRLLEQCSRSERQKLLRQFSESQRRALERWILSHPKGDAKKHAASCKKRCRASPRSLSGVPGIESHLRQGKLRYRAVVRFGPFRIMTGYCEDLLLAKQRLQVLREICGEAPEASSGPEVLEGLRKAVEQAKNSELELRFFALLPCRQKTPCLRVEGLEAGIRAWQELRTLLMRRASSPQAAWSKAQGICNELWAYVNGGRKRVVKRREATSFLGVELGQPVSDQKATN</sequence>
<feature type="compositionally biased region" description="Basic residues" evidence="1">
    <location>
        <begin position="1"/>
        <end position="10"/>
    </location>
</feature>
<organism evidence="2">
    <name type="scientific">Cladocopium goreaui</name>
    <dbReference type="NCBI Taxonomy" id="2562237"/>
    <lineage>
        <taxon>Eukaryota</taxon>
        <taxon>Sar</taxon>
        <taxon>Alveolata</taxon>
        <taxon>Dinophyceae</taxon>
        <taxon>Suessiales</taxon>
        <taxon>Symbiodiniaceae</taxon>
        <taxon>Cladocopium</taxon>
    </lineage>
</organism>
<keyword evidence="4" id="KW-1185">Reference proteome</keyword>
<comment type="caution">
    <text evidence="2">The sequence shown here is derived from an EMBL/GenBank/DDBJ whole genome shotgun (WGS) entry which is preliminary data.</text>
</comment>
<dbReference type="AlphaFoldDB" id="A0A9P1GNS1"/>
<dbReference type="OrthoDB" id="10554237at2759"/>
<feature type="compositionally biased region" description="Basic and acidic residues" evidence="1">
    <location>
        <begin position="21"/>
        <end position="33"/>
    </location>
</feature>